<organism evidence="1 2">
    <name type="scientific">Diphasiastrum complanatum</name>
    <name type="common">Issler's clubmoss</name>
    <name type="synonym">Lycopodium complanatum</name>
    <dbReference type="NCBI Taxonomy" id="34168"/>
    <lineage>
        <taxon>Eukaryota</taxon>
        <taxon>Viridiplantae</taxon>
        <taxon>Streptophyta</taxon>
        <taxon>Embryophyta</taxon>
        <taxon>Tracheophyta</taxon>
        <taxon>Lycopodiopsida</taxon>
        <taxon>Lycopodiales</taxon>
        <taxon>Lycopodiaceae</taxon>
        <taxon>Lycopodioideae</taxon>
        <taxon>Diphasiastrum</taxon>
    </lineage>
</organism>
<keyword evidence="2" id="KW-1185">Reference proteome</keyword>
<evidence type="ECO:0000313" key="1">
    <source>
        <dbReference type="EMBL" id="KAJ7516938.1"/>
    </source>
</evidence>
<protein>
    <submittedName>
        <fullName evidence="1">Uncharacterized protein</fullName>
    </submittedName>
</protein>
<accession>A0ACC2AHB4</accession>
<evidence type="ECO:0000313" key="2">
    <source>
        <dbReference type="Proteomes" id="UP001162992"/>
    </source>
</evidence>
<comment type="caution">
    <text evidence="1">The sequence shown here is derived from an EMBL/GenBank/DDBJ whole genome shotgun (WGS) entry which is preliminary data.</text>
</comment>
<name>A0ACC2AHB4_DIPCM</name>
<sequence>MVRQMDLGRAALGGMWDLACIAVLSSCVWRVGGSVHEYVHAKFTPQGNAYVLFGGSEGLYASTSQANRSGIGNGLSYIRFDHSLSFRRPDILASKHDPAEQNSGLVEAIVFEVADVDRLGGSAYGGQLALCCTEDLARDVGCTKGEVIYRPSAEDSNWPQSVKFHFKGNDVEARASVQQVKITRTGMYILYFIFCDPQLEGLEVDGTTVWKNPSGYLPGRMMPLVSFYGVMSLAYLILGAVWFYQYARFWRDILQLQNCITVVIALGMAEVALWYFDYLNFNSTGRRPVAITIWAVTIGAIKKTFSRLLILVVSMGYGVVRPTLGGLTSKVLLLGGIFFLASESLDVVEHVGRIDEVASRTRLLLLLPVAILDAIFILWIFTSLSKTLEKLQVKRSVAKLVLYRKFTNFVVVAVLIAVSWIGYELFYKASDPVGEYWQRAWIISSFWNILTFLLLCAICALWAPSQNSTRYAYSEEVGEDFDDEEAVALASNGMLKPMTEPEKASAKQEKKDRKSLNTDVFSLDDELEEDKRE</sequence>
<proteinExistence type="predicted"/>
<dbReference type="Proteomes" id="UP001162992">
    <property type="component" value="Chromosome 21"/>
</dbReference>
<dbReference type="EMBL" id="CM055112">
    <property type="protein sequence ID" value="KAJ7516938.1"/>
    <property type="molecule type" value="Genomic_DNA"/>
</dbReference>
<gene>
    <name evidence="1" type="ORF">O6H91_21G005000</name>
</gene>
<reference evidence="2" key="1">
    <citation type="journal article" date="2024" name="Proc. Natl. Acad. Sci. U.S.A.">
        <title>Extraordinary preservation of gene collinearity over three hundred million years revealed in homosporous lycophytes.</title>
        <authorList>
            <person name="Li C."/>
            <person name="Wickell D."/>
            <person name="Kuo L.Y."/>
            <person name="Chen X."/>
            <person name="Nie B."/>
            <person name="Liao X."/>
            <person name="Peng D."/>
            <person name="Ji J."/>
            <person name="Jenkins J."/>
            <person name="Williams M."/>
            <person name="Shu S."/>
            <person name="Plott C."/>
            <person name="Barry K."/>
            <person name="Rajasekar S."/>
            <person name="Grimwood J."/>
            <person name="Han X."/>
            <person name="Sun S."/>
            <person name="Hou Z."/>
            <person name="He W."/>
            <person name="Dai G."/>
            <person name="Sun C."/>
            <person name="Schmutz J."/>
            <person name="Leebens-Mack J.H."/>
            <person name="Li F.W."/>
            <person name="Wang L."/>
        </authorList>
    </citation>
    <scope>NUCLEOTIDE SEQUENCE [LARGE SCALE GENOMIC DNA]</scope>
    <source>
        <strain evidence="2">cv. PW_Plant_1</strain>
    </source>
</reference>